<feature type="region of interest" description="Disordered" evidence="9">
    <location>
        <begin position="1"/>
        <end position="23"/>
    </location>
</feature>
<accession>A0A5C3FF20</accession>
<evidence type="ECO:0000256" key="1">
    <source>
        <dbReference type="ARBA" id="ARBA00004123"/>
    </source>
</evidence>
<feature type="region of interest" description="Disordered" evidence="9">
    <location>
        <begin position="565"/>
        <end position="769"/>
    </location>
</feature>
<evidence type="ECO:0000256" key="5">
    <source>
        <dbReference type="ARBA" id="ARBA00022771"/>
    </source>
</evidence>
<evidence type="ECO:0000313" key="11">
    <source>
        <dbReference type="EMBL" id="SPO42736.1"/>
    </source>
</evidence>
<dbReference type="InterPro" id="IPR051644">
    <property type="entry name" value="TRAMP_AT-DNA-binding"/>
</dbReference>
<dbReference type="PROSITE" id="PS50158">
    <property type="entry name" value="ZF_CCHC"/>
    <property type="match status" value="2"/>
</dbReference>
<dbReference type="GO" id="GO:0006397">
    <property type="term" value="P:mRNA processing"/>
    <property type="evidence" value="ECO:0007669"/>
    <property type="project" value="UniProtKB-KW"/>
</dbReference>
<protein>
    <recommendedName>
        <fullName evidence="10">CCHC-type domain-containing protein</fullName>
    </recommendedName>
</protein>
<keyword evidence="3" id="KW-0479">Metal-binding</keyword>
<name>A0A5C3FF20_PSEA2</name>
<dbReference type="PANTHER" id="PTHR46543">
    <property type="entry name" value="ZINC FINGER CCHC DOMAIN-CONTAINING PROTEIN 7"/>
    <property type="match status" value="1"/>
</dbReference>
<dbReference type="GO" id="GO:0071039">
    <property type="term" value="P:nuclear polyadenylation-dependent CUT catabolic process"/>
    <property type="evidence" value="ECO:0007669"/>
    <property type="project" value="TreeGrafter"/>
</dbReference>
<dbReference type="GO" id="GO:0071031">
    <property type="term" value="P:nuclear mRNA surveillance of mRNA 3'-end processing"/>
    <property type="evidence" value="ECO:0007669"/>
    <property type="project" value="TreeGrafter"/>
</dbReference>
<feature type="region of interest" description="Disordered" evidence="9">
    <location>
        <begin position="84"/>
        <end position="155"/>
    </location>
</feature>
<feature type="compositionally biased region" description="Low complexity" evidence="9">
    <location>
        <begin position="699"/>
        <end position="710"/>
    </location>
</feature>
<evidence type="ECO:0000256" key="3">
    <source>
        <dbReference type="ARBA" id="ARBA00022723"/>
    </source>
</evidence>
<dbReference type="GO" id="GO:0008270">
    <property type="term" value="F:zinc ion binding"/>
    <property type="evidence" value="ECO:0007669"/>
    <property type="project" value="UniProtKB-KW"/>
</dbReference>
<dbReference type="SMART" id="SM00343">
    <property type="entry name" value="ZnF_C2HC"/>
    <property type="match status" value="4"/>
</dbReference>
<keyword evidence="4" id="KW-0677">Repeat</keyword>
<dbReference type="GO" id="GO:0071038">
    <property type="term" value="P:TRAMP-dependent tRNA surveillance pathway"/>
    <property type="evidence" value="ECO:0007669"/>
    <property type="project" value="TreeGrafter"/>
</dbReference>
<dbReference type="Proteomes" id="UP000325008">
    <property type="component" value="Unassembled WGS sequence"/>
</dbReference>
<sequence>MTLSFAPHHGPHLSAPHSPSSTYRATFLSSTRADWTAIVRRHALKHRRPCIDHVLFGAALTADMAANSVMAAAQDAAMSAVQQATSNASSSQSGPSKTSMSTSRRAKKRGKGGASTPASSAGPSRDASPGRSQEKHAVNGTQHSDDDDDDMEEGEYAGDAGEMSFVFDTAGDMDVDREIALEDGPKTDGADTHVEAGLLLPSHVNVIPQADPSTSLSNGLEQAGGSAEAPADGSDVEGDLGDFEQLDMDPTTASRYYGAEEKAERRAKEQCLACGELGHDRRHCPHQHCLACGAMDEHPTRFCPLSTSCFRCGGMGHQTRTCPKPGRGPRSEECERCGSYSHVKALCPTLWRVYAYSTQDDYGRFQAKAFFKLESTAGARDPRKDLEPDGSELSDSEDEFVRAGEPELSAKEFDPATRWCYNCSGAGNHWGDDCPEPRVNPTRGTGEPSAFSEFVSRLGPYGKLVPGAPPLAGFQMPSSQFTFSVGSSATMHVAADGAGNGSPRGGARLGPPEGKLAIGRHVLSSRDTSRASSPFAGSGGSTAGGSRSDRVVSFDRTQAVEVDGGFLTRKEKRKGKKPLPAELFAQWTRDKQDHPEHADEIRAALERRADLEAKGLDSSGVPTTRDIVGEKKWNRTSRDSRDDSDRPSKKRRADSPDSSDSDSSTGHKGRRRKRRGDGKNSRPHTGWSHSGSAPDAPPSGGSKFSMGGKFASKRPGSSRPKDKRPKHPSSKSGKGSNKGANKSPKRDAAPPQQQPKPRGGGSKYRGSYF</sequence>
<dbReference type="GO" id="GO:0071037">
    <property type="term" value="P:nuclear polyadenylation-dependent snRNA catabolic process"/>
    <property type="evidence" value="ECO:0007669"/>
    <property type="project" value="TreeGrafter"/>
</dbReference>
<feature type="domain" description="CCHC-type" evidence="10">
    <location>
        <begin position="271"/>
        <end position="285"/>
    </location>
</feature>
<dbReference type="EMBL" id="OOIQ01000001">
    <property type="protein sequence ID" value="SPO42736.1"/>
    <property type="molecule type" value="Genomic_DNA"/>
</dbReference>
<feature type="compositionally biased region" description="Acidic residues" evidence="9">
    <location>
        <begin position="145"/>
        <end position="155"/>
    </location>
</feature>
<keyword evidence="5 8" id="KW-0863">Zinc-finger</keyword>
<dbReference type="OrthoDB" id="7608935at2759"/>
<feature type="compositionally biased region" description="Low complexity" evidence="9">
    <location>
        <begin position="84"/>
        <end position="96"/>
    </location>
</feature>
<proteinExistence type="predicted"/>
<organism evidence="11 12">
    <name type="scientific">Pseudozyma antarctica</name>
    <name type="common">Yeast</name>
    <name type="synonym">Candida antarctica</name>
    <dbReference type="NCBI Taxonomy" id="84753"/>
    <lineage>
        <taxon>Eukaryota</taxon>
        <taxon>Fungi</taxon>
        <taxon>Dikarya</taxon>
        <taxon>Basidiomycota</taxon>
        <taxon>Ustilaginomycotina</taxon>
        <taxon>Ustilaginomycetes</taxon>
        <taxon>Ustilaginales</taxon>
        <taxon>Ustilaginaceae</taxon>
        <taxon>Moesziomyces</taxon>
    </lineage>
</organism>
<evidence type="ECO:0000259" key="10">
    <source>
        <dbReference type="PROSITE" id="PS50158"/>
    </source>
</evidence>
<reference evidence="11" key="1">
    <citation type="submission" date="2018-03" db="EMBL/GenBank/DDBJ databases">
        <authorList>
            <person name="Guldener U."/>
        </authorList>
    </citation>
    <scope>NUCLEOTIDE SEQUENCE [LARGE SCALE GENOMIC DNA]</scope>
    <source>
        <strain evidence="11">ATCC34888</strain>
    </source>
</reference>
<evidence type="ECO:0000256" key="6">
    <source>
        <dbReference type="ARBA" id="ARBA00022833"/>
    </source>
</evidence>
<dbReference type="GO" id="GO:0031499">
    <property type="term" value="C:TRAMP complex"/>
    <property type="evidence" value="ECO:0007669"/>
    <property type="project" value="TreeGrafter"/>
</dbReference>
<keyword evidence="6" id="KW-0862">Zinc</keyword>
<evidence type="ECO:0000256" key="2">
    <source>
        <dbReference type="ARBA" id="ARBA00022664"/>
    </source>
</evidence>
<evidence type="ECO:0000256" key="7">
    <source>
        <dbReference type="ARBA" id="ARBA00023242"/>
    </source>
</evidence>
<dbReference type="GO" id="GO:0003723">
    <property type="term" value="F:RNA binding"/>
    <property type="evidence" value="ECO:0007669"/>
    <property type="project" value="TreeGrafter"/>
</dbReference>
<dbReference type="RefSeq" id="XP_014659500.1">
    <property type="nucleotide sequence ID" value="XM_014804014.1"/>
</dbReference>
<evidence type="ECO:0000256" key="4">
    <source>
        <dbReference type="ARBA" id="ARBA00022737"/>
    </source>
</evidence>
<feature type="compositionally biased region" description="Basic and acidic residues" evidence="9">
    <location>
        <begin position="588"/>
        <end position="615"/>
    </location>
</feature>
<keyword evidence="12" id="KW-1185">Reference proteome</keyword>
<dbReference type="InterPro" id="IPR036875">
    <property type="entry name" value="Znf_CCHC_sf"/>
</dbReference>
<feature type="compositionally biased region" description="Basic residues" evidence="9">
    <location>
        <begin position="667"/>
        <end position="676"/>
    </location>
</feature>
<gene>
    <name evidence="11" type="ORF">PSANT_00419</name>
</gene>
<feature type="region of interest" description="Disordered" evidence="9">
    <location>
        <begin position="494"/>
        <end position="552"/>
    </location>
</feature>
<keyword evidence="7" id="KW-0539">Nucleus</keyword>
<feature type="region of interest" description="Disordered" evidence="9">
    <location>
        <begin position="209"/>
        <end position="236"/>
    </location>
</feature>
<comment type="caution">
    <text evidence="11">The sequence shown here is derived from an EMBL/GenBank/DDBJ whole genome shotgun (WGS) entry which is preliminary data.</text>
</comment>
<dbReference type="Gene3D" id="4.10.60.10">
    <property type="entry name" value="Zinc finger, CCHC-type"/>
    <property type="match status" value="1"/>
</dbReference>
<feature type="compositionally biased region" description="Basic and acidic residues" evidence="9">
    <location>
        <begin position="627"/>
        <end position="647"/>
    </location>
</feature>
<dbReference type="InterPro" id="IPR001878">
    <property type="entry name" value="Znf_CCHC"/>
</dbReference>
<evidence type="ECO:0000256" key="8">
    <source>
        <dbReference type="PROSITE-ProRule" id="PRU00047"/>
    </source>
</evidence>
<dbReference type="PANTHER" id="PTHR46543:SF1">
    <property type="entry name" value="ZINC FINGER CCHC DOMAIN-CONTAINING PROTEIN 7"/>
    <property type="match status" value="1"/>
</dbReference>
<dbReference type="AlphaFoldDB" id="A0A5C3FF20"/>
<feature type="compositionally biased region" description="Low complexity" evidence="9">
    <location>
        <begin position="730"/>
        <end position="742"/>
    </location>
</feature>
<dbReference type="GO" id="GO:0071035">
    <property type="term" value="P:nuclear polyadenylation-dependent rRNA catabolic process"/>
    <property type="evidence" value="ECO:0007669"/>
    <property type="project" value="TreeGrafter"/>
</dbReference>
<comment type="subcellular location">
    <subcellularLocation>
        <location evidence="1">Nucleus</location>
    </subcellularLocation>
</comment>
<dbReference type="SUPFAM" id="SSF57756">
    <property type="entry name" value="Retrovirus zinc finger-like domains"/>
    <property type="match status" value="1"/>
</dbReference>
<feature type="compositionally biased region" description="Low complexity" evidence="9">
    <location>
        <begin position="114"/>
        <end position="124"/>
    </location>
</feature>
<feature type="compositionally biased region" description="Polar residues" evidence="9">
    <location>
        <begin position="211"/>
        <end position="220"/>
    </location>
</feature>
<evidence type="ECO:0000256" key="9">
    <source>
        <dbReference type="SAM" id="MobiDB-lite"/>
    </source>
</evidence>
<feature type="domain" description="CCHC-type" evidence="10">
    <location>
        <begin position="309"/>
        <end position="324"/>
    </location>
</feature>
<feature type="compositionally biased region" description="Gly residues" evidence="9">
    <location>
        <begin position="498"/>
        <end position="508"/>
    </location>
</feature>
<dbReference type="GO" id="GO:0071036">
    <property type="term" value="P:nuclear polyadenylation-dependent snoRNA catabolic process"/>
    <property type="evidence" value="ECO:0007669"/>
    <property type="project" value="TreeGrafter"/>
</dbReference>
<keyword evidence="2" id="KW-0507">mRNA processing</keyword>
<evidence type="ECO:0000313" key="12">
    <source>
        <dbReference type="Proteomes" id="UP000325008"/>
    </source>
</evidence>